<dbReference type="CDD" id="cd06849">
    <property type="entry name" value="lipoyl_domain"/>
    <property type="match status" value="1"/>
</dbReference>
<dbReference type="PROSITE" id="PS50968">
    <property type="entry name" value="BIOTINYL_LIPOYL"/>
    <property type="match status" value="1"/>
</dbReference>
<dbReference type="PROSITE" id="PS51826">
    <property type="entry name" value="PSBD"/>
    <property type="match status" value="1"/>
</dbReference>
<feature type="domain" description="Lipoyl-binding" evidence="7">
    <location>
        <begin position="2"/>
        <end position="77"/>
    </location>
</feature>
<dbReference type="InterPro" id="IPR050743">
    <property type="entry name" value="2-oxoacid_DH_E2_comp"/>
</dbReference>
<keyword evidence="5 6" id="KW-0012">Acyltransferase</keyword>
<sequence>MATILNMPKLGLTMTEGTVSKWNKKEGDLVEKGEILYEVATDKINNDVECTVSGTLLKILVPEGQKQQIKAPVAIIGEVGEDITAQLNETGTAPAETKTAAPVSAAPPATASTPPVPIVPAASAVVTEGYVKASPLAKKRAKELGLDLARIAGTGPEGRVVEKDVLQASAAGGACKISPAAAGMARTAGIDPATIGKDGRIMKEDILKQMADQARLAGSNLTETRIPMTQMRQVIAERMLQSVQISPAVHYQLRVDATEMMNFRDRVKQKSKITYTDILVAITARVLRRHPLLNASVDGNEILVRNYVNMGVAVALDDGLLVPVVKNADLKSFREIGREISDLAAKARGNALTMEEMSGGTFTITNLGMFGMEAFTPIINQPEVAILGVNSIVETPVSENGALVFKPMINLSLSADHRVVDGAVAAHFMQDLKEAVENPLTLLW</sequence>
<dbReference type="Gene3D" id="4.10.320.10">
    <property type="entry name" value="E3-binding domain"/>
    <property type="match status" value="2"/>
</dbReference>
<evidence type="ECO:0000313" key="9">
    <source>
        <dbReference type="EMBL" id="MEN1760537.1"/>
    </source>
</evidence>
<comment type="caution">
    <text evidence="9">The sequence shown here is derived from an EMBL/GenBank/DDBJ whole genome shotgun (WGS) entry which is preliminary data.</text>
</comment>
<reference evidence="9 10" key="1">
    <citation type="submission" date="2024-04" db="EMBL/GenBank/DDBJ databases">
        <title>Genome sequencing and metabolic network reconstruction of aminoacids and betaine degradation by Anoxynatronum sibiricum.</title>
        <authorList>
            <person name="Detkova E.N."/>
            <person name="Boltjanskaja Y.V."/>
            <person name="Mardanov A.V."/>
            <person name="Kevbrin V."/>
        </authorList>
    </citation>
    <scope>NUCLEOTIDE SEQUENCE [LARGE SCALE GENOMIC DNA]</scope>
    <source>
        <strain evidence="9 10">Z-7981</strain>
    </source>
</reference>
<evidence type="ECO:0000313" key="10">
    <source>
        <dbReference type="Proteomes" id="UP001407405"/>
    </source>
</evidence>
<dbReference type="PANTHER" id="PTHR43178:SF5">
    <property type="entry name" value="LIPOAMIDE ACYLTRANSFERASE COMPONENT OF BRANCHED-CHAIN ALPHA-KETO ACID DEHYDROGENASE COMPLEX, MITOCHONDRIAL"/>
    <property type="match status" value="1"/>
</dbReference>
<evidence type="ECO:0000259" key="8">
    <source>
        <dbReference type="PROSITE" id="PS51826"/>
    </source>
</evidence>
<dbReference type="Pfam" id="PF00364">
    <property type="entry name" value="Biotin_lipoyl"/>
    <property type="match status" value="1"/>
</dbReference>
<evidence type="ECO:0000256" key="5">
    <source>
        <dbReference type="ARBA" id="ARBA00023315"/>
    </source>
</evidence>
<dbReference type="EC" id="2.3.1.-" evidence="6"/>
<keyword evidence="10" id="KW-1185">Reference proteome</keyword>
<comment type="similarity">
    <text evidence="2 6">Belongs to the 2-oxoacid dehydrogenase family.</text>
</comment>
<dbReference type="SUPFAM" id="SSF52777">
    <property type="entry name" value="CoA-dependent acyltransferases"/>
    <property type="match status" value="1"/>
</dbReference>
<comment type="cofactor">
    <cofactor evidence="1 6">
        <name>(R)-lipoate</name>
        <dbReference type="ChEBI" id="CHEBI:83088"/>
    </cofactor>
</comment>
<gene>
    <name evidence="9" type="ORF">AAIG11_08640</name>
</gene>
<accession>A0ABU9VTP1</accession>
<name>A0ABU9VTP1_9CLOT</name>
<dbReference type="SUPFAM" id="SSF47005">
    <property type="entry name" value="Peripheral subunit-binding domain of 2-oxo acid dehydrogenase complex"/>
    <property type="match status" value="1"/>
</dbReference>
<dbReference type="InterPro" id="IPR023213">
    <property type="entry name" value="CAT-like_dom_sf"/>
</dbReference>
<dbReference type="InterPro" id="IPR000089">
    <property type="entry name" value="Biotin_lipoyl"/>
</dbReference>
<evidence type="ECO:0000256" key="1">
    <source>
        <dbReference type="ARBA" id="ARBA00001938"/>
    </source>
</evidence>
<dbReference type="InterPro" id="IPR036625">
    <property type="entry name" value="E3-bd_dom_sf"/>
</dbReference>
<evidence type="ECO:0000256" key="3">
    <source>
        <dbReference type="ARBA" id="ARBA00022679"/>
    </source>
</evidence>
<dbReference type="Pfam" id="PF02817">
    <property type="entry name" value="E3_binding"/>
    <property type="match status" value="2"/>
</dbReference>
<dbReference type="Pfam" id="PF00198">
    <property type="entry name" value="2-oxoacid_dh"/>
    <property type="match status" value="1"/>
</dbReference>
<evidence type="ECO:0000259" key="7">
    <source>
        <dbReference type="PROSITE" id="PS50968"/>
    </source>
</evidence>
<dbReference type="Gene3D" id="2.40.50.100">
    <property type="match status" value="1"/>
</dbReference>
<evidence type="ECO:0000256" key="2">
    <source>
        <dbReference type="ARBA" id="ARBA00007317"/>
    </source>
</evidence>
<feature type="domain" description="Peripheral subunit-binding (PSBD)" evidence="8">
    <location>
        <begin position="132"/>
        <end position="169"/>
    </location>
</feature>
<dbReference type="InterPro" id="IPR004167">
    <property type="entry name" value="PSBD"/>
</dbReference>
<dbReference type="InterPro" id="IPR001078">
    <property type="entry name" value="2-oxoacid_DH_actylTfrase"/>
</dbReference>
<dbReference type="InterPro" id="IPR003016">
    <property type="entry name" value="2-oxoA_DH_lipoyl-BS"/>
</dbReference>
<proteinExistence type="inferred from homology"/>
<dbReference type="GO" id="GO:0016746">
    <property type="term" value="F:acyltransferase activity"/>
    <property type="evidence" value="ECO:0007669"/>
    <property type="project" value="UniProtKB-KW"/>
</dbReference>
<dbReference type="RefSeq" id="WP_343185860.1">
    <property type="nucleotide sequence ID" value="NZ_JBCITM010000007.1"/>
</dbReference>
<dbReference type="Gene3D" id="3.30.559.10">
    <property type="entry name" value="Chloramphenicol acetyltransferase-like domain"/>
    <property type="match status" value="1"/>
</dbReference>
<dbReference type="EMBL" id="JBCITM010000007">
    <property type="protein sequence ID" value="MEN1760537.1"/>
    <property type="molecule type" value="Genomic_DNA"/>
</dbReference>
<dbReference type="InterPro" id="IPR011053">
    <property type="entry name" value="Single_hybrid_motif"/>
</dbReference>
<protein>
    <recommendedName>
        <fullName evidence="6">Dihydrolipoamide acetyltransferase component of pyruvate dehydrogenase complex</fullName>
        <ecNumber evidence="6">2.3.1.-</ecNumber>
    </recommendedName>
</protein>
<dbReference type="PROSITE" id="PS00189">
    <property type="entry name" value="LIPOYL"/>
    <property type="match status" value="1"/>
</dbReference>
<keyword evidence="4 6" id="KW-0450">Lipoyl</keyword>
<evidence type="ECO:0000256" key="4">
    <source>
        <dbReference type="ARBA" id="ARBA00022823"/>
    </source>
</evidence>
<dbReference type="PANTHER" id="PTHR43178">
    <property type="entry name" value="DIHYDROLIPOAMIDE ACETYLTRANSFERASE COMPONENT OF PYRUVATE DEHYDROGENASE COMPLEX"/>
    <property type="match status" value="1"/>
</dbReference>
<keyword evidence="3 6" id="KW-0808">Transferase</keyword>
<dbReference type="SUPFAM" id="SSF51230">
    <property type="entry name" value="Single hybrid motif"/>
    <property type="match status" value="1"/>
</dbReference>
<evidence type="ECO:0000256" key="6">
    <source>
        <dbReference type="RuleBase" id="RU003423"/>
    </source>
</evidence>
<organism evidence="9 10">
    <name type="scientific">Anoxynatronum sibiricum</name>
    <dbReference type="NCBI Taxonomy" id="210623"/>
    <lineage>
        <taxon>Bacteria</taxon>
        <taxon>Bacillati</taxon>
        <taxon>Bacillota</taxon>
        <taxon>Clostridia</taxon>
        <taxon>Eubacteriales</taxon>
        <taxon>Clostridiaceae</taxon>
        <taxon>Anoxynatronum</taxon>
    </lineage>
</organism>
<dbReference type="Proteomes" id="UP001407405">
    <property type="component" value="Unassembled WGS sequence"/>
</dbReference>